<dbReference type="RefSeq" id="WP_138288790.1">
    <property type="nucleotide sequence ID" value="NZ_CP058350.1"/>
</dbReference>
<reference evidence="1 2" key="1">
    <citation type="submission" date="2020-06" db="EMBL/GenBank/DDBJ databases">
        <title>Genome sequence of Rhizobium sp strain ADMK78.</title>
        <authorList>
            <person name="Rahi P."/>
        </authorList>
    </citation>
    <scope>NUCLEOTIDE SEQUENCE [LARGE SCALE GENOMIC DNA]</scope>
    <source>
        <strain evidence="1 2">ADMK78</strain>
    </source>
</reference>
<dbReference type="EMBL" id="CP058350">
    <property type="protein sequence ID" value="QLF68315.1"/>
    <property type="molecule type" value="Genomic_DNA"/>
</dbReference>
<dbReference type="Proteomes" id="UP000308530">
    <property type="component" value="Chromosome"/>
</dbReference>
<proteinExistence type="predicted"/>
<sequence>MAIFDRLDRMTSRQVDRSFSVAAVIDPMKKTANGRPVPDPSRSEVHLRGILEIEPITQPVEIGKRVRSGNDLMNLVNGSLISFSFDVRRWPSVDEIRQGDRLQLDDLRRFEVISVERDGLSRAVLRLVEV</sequence>
<gene>
    <name evidence="1" type="ORF">FE840_001400</name>
</gene>
<name>A0ABX6QIH1_9HYPH</name>
<organism evidence="1 2">
    <name type="scientific">Peteryoungia desertarenae</name>
    <dbReference type="NCBI Taxonomy" id="1813451"/>
    <lineage>
        <taxon>Bacteria</taxon>
        <taxon>Pseudomonadati</taxon>
        <taxon>Pseudomonadota</taxon>
        <taxon>Alphaproteobacteria</taxon>
        <taxon>Hyphomicrobiales</taxon>
        <taxon>Rhizobiaceae</taxon>
        <taxon>Peteryoungia</taxon>
    </lineage>
</organism>
<evidence type="ECO:0000313" key="1">
    <source>
        <dbReference type="EMBL" id="QLF68315.1"/>
    </source>
</evidence>
<keyword evidence="2" id="KW-1185">Reference proteome</keyword>
<evidence type="ECO:0000313" key="2">
    <source>
        <dbReference type="Proteomes" id="UP000308530"/>
    </source>
</evidence>
<protein>
    <submittedName>
        <fullName evidence="1">Uncharacterized protein</fullName>
    </submittedName>
</protein>
<accession>A0ABX6QIH1</accession>